<proteinExistence type="predicted"/>
<evidence type="ECO:0000313" key="3">
    <source>
        <dbReference type="Proteomes" id="UP001595833"/>
    </source>
</evidence>
<evidence type="ECO:0008006" key="4">
    <source>
        <dbReference type="Google" id="ProtNLM"/>
    </source>
</evidence>
<dbReference type="RefSeq" id="WP_344036459.1">
    <property type="nucleotide sequence ID" value="NZ_BAAAKE010000005.1"/>
</dbReference>
<evidence type="ECO:0000256" key="1">
    <source>
        <dbReference type="SAM" id="MobiDB-lite"/>
    </source>
</evidence>
<comment type="caution">
    <text evidence="2">The sequence shown here is derived from an EMBL/GenBank/DDBJ whole genome shotgun (WGS) entry which is preliminary data.</text>
</comment>
<gene>
    <name evidence="2" type="ORF">ACFPFM_07500</name>
</gene>
<organism evidence="2 3">
    <name type="scientific">Saccharothrix xinjiangensis</name>
    <dbReference type="NCBI Taxonomy" id="204798"/>
    <lineage>
        <taxon>Bacteria</taxon>
        <taxon>Bacillati</taxon>
        <taxon>Actinomycetota</taxon>
        <taxon>Actinomycetes</taxon>
        <taxon>Pseudonocardiales</taxon>
        <taxon>Pseudonocardiaceae</taxon>
        <taxon>Saccharothrix</taxon>
    </lineage>
</organism>
<keyword evidence="3" id="KW-1185">Reference proteome</keyword>
<accession>A0ABV9XU18</accession>
<name>A0ABV9XU18_9PSEU</name>
<reference evidence="3" key="1">
    <citation type="journal article" date="2019" name="Int. J. Syst. Evol. Microbiol.">
        <title>The Global Catalogue of Microorganisms (GCM) 10K type strain sequencing project: providing services to taxonomists for standard genome sequencing and annotation.</title>
        <authorList>
            <consortium name="The Broad Institute Genomics Platform"/>
            <consortium name="The Broad Institute Genome Sequencing Center for Infectious Disease"/>
            <person name="Wu L."/>
            <person name="Ma J."/>
        </authorList>
    </citation>
    <scope>NUCLEOTIDE SEQUENCE [LARGE SCALE GENOMIC DNA]</scope>
    <source>
        <strain evidence="3">KCTC 12848</strain>
    </source>
</reference>
<evidence type="ECO:0000313" key="2">
    <source>
        <dbReference type="EMBL" id="MFC5053601.1"/>
    </source>
</evidence>
<feature type="region of interest" description="Disordered" evidence="1">
    <location>
        <begin position="1"/>
        <end position="21"/>
    </location>
</feature>
<dbReference type="Proteomes" id="UP001595833">
    <property type="component" value="Unassembled WGS sequence"/>
</dbReference>
<dbReference type="EMBL" id="JBHSJB010000007">
    <property type="protein sequence ID" value="MFC5053601.1"/>
    <property type="molecule type" value="Genomic_DNA"/>
</dbReference>
<sequence length="84" mass="8961">MSLPPYDPARDPDPEPPWTAADSLSKGEALLQVAQDLEPRMPESAQLNALLGVGWLLSAVARRHDEACREVADVLGTARPGADS</sequence>
<protein>
    <recommendedName>
        <fullName evidence="4">ANTAR domain-containing protein</fullName>
    </recommendedName>
</protein>